<proteinExistence type="inferred from homology"/>
<evidence type="ECO:0000256" key="2">
    <source>
        <dbReference type="ARBA" id="ARBA00010004"/>
    </source>
</evidence>
<dbReference type="InterPro" id="IPR012823">
    <property type="entry name" value="Flagell_FliJ"/>
</dbReference>
<dbReference type="GO" id="GO:0071973">
    <property type="term" value="P:bacterial-type flagellum-dependent cell motility"/>
    <property type="evidence" value="ECO:0007669"/>
    <property type="project" value="InterPro"/>
</dbReference>
<evidence type="ECO:0000256" key="3">
    <source>
        <dbReference type="ARBA" id="ARBA00020392"/>
    </source>
</evidence>
<dbReference type="GO" id="GO:0005886">
    <property type="term" value="C:plasma membrane"/>
    <property type="evidence" value="ECO:0007669"/>
    <property type="project" value="UniProtKB-SubCell"/>
</dbReference>
<evidence type="ECO:0000313" key="13">
    <source>
        <dbReference type="Proteomes" id="UP000201728"/>
    </source>
</evidence>
<dbReference type="RefSeq" id="WP_094090477.1">
    <property type="nucleotide sequence ID" value="NZ_CP016397.1"/>
</dbReference>
<feature type="coiled-coil region" evidence="11">
    <location>
        <begin position="74"/>
        <end position="136"/>
    </location>
</feature>
<dbReference type="InterPro" id="IPR052570">
    <property type="entry name" value="FliJ"/>
</dbReference>
<protein>
    <recommendedName>
        <fullName evidence="3">Flagellar FliJ protein</fullName>
    </recommendedName>
</protein>
<keyword evidence="7" id="KW-1005">Bacterial flagellum biogenesis</keyword>
<comment type="subcellular location">
    <subcellularLocation>
        <location evidence="1">Cell membrane</location>
        <topology evidence="1">Peripheral membrane protein</topology>
        <orientation evidence="1">Cytoplasmic side</orientation>
    </subcellularLocation>
</comment>
<evidence type="ECO:0000256" key="6">
    <source>
        <dbReference type="ARBA" id="ARBA00022500"/>
    </source>
</evidence>
<evidence type="ECO:0000256" key="5">
    <source>
        <dbReference type="ARBA" id="ARBA00022475"/>
    </source>
</evidence>
<dbReference type="Proteomes" id="UP000201728">
    <property type="component" value="Chromosome"/>
</dbReference>
<dbReference type="Pfam" id="PF02050">
    <property type="entry name" value="FliJ"/>
    <property type="match status" value="1"/>
</dbReference>
<dbReference type="OrthoDB" id="5650324at2"/>
<evidence type="ECO:0000256" key="8">
    <source>
        <dbReference type="ARBA" id="ARBA00022927"/>
    </source>
</evidence>
<evidence type="ECO:0000256" key="10">
    <source>
        <dbReference type="ARBA" id="ARBA00023225"/>
    </source>
</evidence>
<keyword evidence="10" id="KW-1006">Bacterial flagellum protein export</keyword>
<dbReference type="GO" id="GO:0015031">
    <property type="term" value="P:protein transport"/>
    <property type="evidence" value="ECO:0007669"/>
    <property type="project" value="UniProtKB-KW"/>
</dbReference>
<gene>
    <name evidence="12" type="ORF">clem_04310</name>
</gene>
<accession>A0A222P0Q2</accession>
<evidence type="ECO:0000256" key="11">
    <source>
        <dbReference type="SAM" id="Coils"/>
    </source>
</evidence>
<keyword evidence="9" id="KW-0472">Membrane</keyword>
<keyword evidence="13" id="KW-1185">Reference proteome</keyword>
<keyword evidence="8" id="KW-0653">Protein transport</keyword>
<dbReference type="EMBL" id="CP016397">
    <property type="protein sequence ID" value="ASQ45420.1"/>
    <property type="molecule type" value="Genomic_DNA"/>
</dbReference>
<name>A0A222P0Q2_9GAMM</name>
<dbReference type="AlphaFoldDB" id="A0A222P0Q2"/>
<sequence>MNSRKERLLKLLAVKDRATKVAMENLLRAREQFLSDKSRHNQLLGYRQDYVQQLHNLGNAGCMVGRMRNRIDFIAQLDTVLSQLNQHLAQLAKQRSHYEAMYKKAKSEQDAVKRLLERLEEQQHLKQERMEQKESDEYAQKQWYSKSSTINFNIKRGE</sequence>
<evidence type="ECO:0000256" key="1">
    <source>
        <dbReference type="ARBA" id="ARBA00004413"/>
    </source>
</evidence>
<keyword evidence="11" id="KW-0175">Coiled coil</keyword>
<evidence type="ECO:0000256" key="7">
    <source>
        <dbReference type="ARBA" id="ARBA00022795"/>
    </source>
</evidence>
<dbReference type="KEGG" id="lcd:clem_04310"/>
<dbReference type="GO" id="GO:0044781">
    <property type="term" value="P:bacterial-type flagellum organization"/>
    <property type="evidence" value="ECO:0007669"/>
    <property type="project" value="UniProtKB-KW"/>
</dbReference>
<reference evidence="13" key="1">
    <citation type="submission" date="2016-07" db="EMBL/GenBank/DDBJ databases">
        <authorList>
            <person name="Florea S."/>
            <person name="Webb J.S."/>
            <person name="Jaromczyk J."/>
            <person name="Schardl C.L."/>
        </authorList>
    </citation>
    <scope>NUCLEOTIDE SEQUENCE [LARGE SCALE GENOMIC DNA]</scope>
    <source>
        <strain evidence="13">CDC-D5610</strain>
    </source>
</reference>
<comment type="similarity">
    <text evidence="2">Belongs to the FliJ family.</text>
</comment>
<evidence type="ECO:0000256" key="9">
    <source>
        <dbReference type="ARBA" id="ARBA00023136"/>
    </source>
</evidence>
<keyword evidence="6" id="KW-0145">Chemotaxis</keyword>
<keyword evidence="5" id="KW-1003">Cell membrane</keyword>
<keyword evidence="12" id="KW-0966">Cell projection</keyword>
<dbReference type="PANTHER" id="PTHR38786:SF1">
    <property type="entry name" value="FLAGELLAR FLIJ PROTEIN"/>
    <property type="match status" value="1"/>
</dbReference>
<organism evidence="12 13">
    <name type="scientific">Legionella clemsonensis</name>
    <dbReference type="NCBI Taxonomy" id="1867846"/>
    <lineage>
        <taxon>Bacteria</taxon>
        <taxon>Pseudomonadati</taxon>
        <taxon>Pseudomonadota</taxon>
        <taxon>Gammaproteobacteria</taxon>
        <taxon>Legionellales</taxon>
        <taxon>Legionellaceae</taxon>
        <taxon>Legionella</taxon>
    </lineage>
</organism>
<dbReference type="PANTHER" id="PTHR38786">
    <property type="entry name" value="FLAGELLAR FLIJ PROTEIN"/>
    <property type="match status" value="1"/>
</dbReference>
<keyword evidence="12" id="KW-0969">Cilium</keyword>
<dbReference type="InterPro" id="IPR053716">
    <property type="entry name" value="Flag_assembly_chemotaxis_eff"/>
</dbReference>
<evidence type="ECO:0000256" key="4">
    <source>
        <dbReference type="ARBA" id="ARBA00022448"/>
    </source>
</evidence>
<keyword evidence="4" id="KW-0813">Transport</keyword>
<evidence type="ECO:0000313" key="12">
    <source>
        <dbReference type="EMBL" id="ASQ45420.1"/>
    </source>
</evidence>
<keyword evidence="12" id="KW-0282">Flagellum</keyword>
<dbReference type="GO" id="GO:0009288">
    <property type="term" value="C:bacterial-type flagellum"/>
    <property type="evidence" value="ECO:0007669"/>
    <property type="project" value="InterPro"/>
</dbReference>
<dbReference type="Gene3D" id="1.10.287.1700">
    <property type="match status" value="1"/>
</dbReference>
<dbReference type="GO" id="GO:0006935">
    <property type="term" value="P:chemotaxis"/>
    <property type="evidence" value="ECO:0007669"/>
    <property type="project" value="UniProtKB-KW"/>
</dbReference>